<feature type="compositionally biased region" description="Basic and acidic residues" evidence="15">
    <location>
        <begin position="1604"/>
        <end position="1618"/>
    </location>
</feature>
<dbReference type="SMART" id="SM00220">
    <property type="entry name" value="S_TKc"/>
    <property type="match status" value="1"/>
</dbReference>
<comment type="cofactor">
    <cofactor evidence="1">
        <name>Mg(2+)</name>
        <dbReference type="ChEBI" id="CHEBI:18420"/>
    </cofactor>
</comment>
<dbReference type="PANTHER" id="PTHR24356:SF414">
    <property type="entry name" value="NON-SPECIFIC SERINE_THREONINE PROTEIN KINASE"/>
    <property type="match status" value="1"/>
</dbReference>
<dbReference type="InterPro" id="IPR050236">
    <property type="entry name" value="Ser_Thr_kinase_AGC"/>
</dbReference>
<dbReference type="FunFam" id="3.30.200.20:FF:000012">
    <property type="entry name" value="microtubule-associated serine/threonine-protein kinase 2 isoform X1"/>
    <property type="match status" value="1"/>
</dbReference>
<dbReference type="Gene3D" id="1.10.510.10">
    <property type="entry name" value="Transferase(Phosphotransferase) domain 1"/>
    <property type="match status" value="1"/>
</dbReference>
<comment type="similarity">
    <text evidence="3">Belongs to the protein kinase superfamily. AGC Ser/Thr protein kinase family.</text>
</comment>
<keyword evidence="5" id="KW-0963">Cytoplasm</keyword>
<evidence type="ECO:0000256" key="3">
    <source>
        <dbReference type="ARBA" id="ARBA00009903"/>
    </source>
</evidence>
<feature type="compositionally biased region" description="Low complexity" evidence="15">
    <location>
        <begin position="29"/>
        <end position="38"/>
    </location>
</feature>
<evidence type="ECO:0000256" key="7">
    <source>
        <dbReference type="ARBA" id="ARBA00022553"/>
    </source>
</evidence>
<evidence type="ECO:0000256" key="12">
    <source>
        <dbReference type="ARBA" id="ARBA00022842"/>
    </source>
</evidence>
<evidence type="ECO:0000313" key="20">
    <source>
        <dbReference type="Proteomes" id="UP001497382"/>
    </source>
</evidence>
<keyword evidence="20" id="KW-1185">Reference proteome</keyword>
<comment type="subcellular location">
    <subcellularLocation>
        <location evidence="2">Cytoplasm</location>
    </subcellularLocation>
</comment>
<dbReference type="SUPFAM" id="SSF56112">
    <property type="entry name" value="Protein kinase-like (PK-like)"/>
    <property type="match status" value="1"/>
</dbReference>
<dbReference type="Proteomes" id="UP001497382">
    <property type="component" value="Unassembled WGS sequence"/>
</dbReference>
<dbReference type="CDD" id="cd06705">
    <property type="entry name" value="PDZ_MAST"/>
    <property type="match status" value="1"/>
</dbReference>
<comment type="catalytic activity">
    <reaction evidence="13">
        <text>L-threonyl-[protein] + ATP = O-phospho-L-threonyl-[protein] + ADP + H(+)</text>
        <dbReference type="Rhea" id="RHEA:46608"/>
        <dbReference type="Rhea" id="RHEA-COMP:11060"/>
        <dbReference type="Rhea" id="RHEA-COMP:11605"/>
        <dbReference type="ChEBI" id="CHEBI:15378"/>
        <dbReference type="ChEBI" id="CHEBI:30013"/>
        <dbReference type="ChEBI" id="CHEBI:30616"/>
        <dbReference type="ChEBI" id="CHEBI:61977"/>
        <dbReference type="ChEBI" id="CHEBI:456216"/>
        <dbReference type="EC" id="2.7.11.1"/>
    </reaction>
</comment>
<evidence type="ECO:0000256" key="14">
    <source>
        <dbReference type="ARBA" id="ARBA00048679"/>
    </source>
</evidence>
<sequence length="1665" mass="184209">MQRTRNVDGRRWSLASLPSSGYGTNTPGSSNVSSQCSSQEKLHMLTHANVEDGHSSITHFSSNESNPGLEEDGRHSPVVRPRSRSLSLAWLCLAPLDPLRSPGVDSEVAAMNNVYKERFPKATQQMEEKLRQFLNEHRHYDHSDTLDAVARFVHHQIIQMAEDCLVQSQNQSLTCNYFIELSENLEKLLGQCIDKSPEAVQYMKSLIKKLLIIISRPARLLECLEFDPEEFYRMLEVVEGQAKIQQGVTTDIPKYIIKQLGLNRDPLAELNRDLSNDLDLHYQTEQTDFCTKAGRELFPKSKPPSESDFETVKLISNGAYGAVYLVRHIKSRIRFAMKKISKHNLMLRNQVEQAFAERDIMSFTDNPFVVSMFCSFETKKHLCMVMEYVEGGDCATLLKNMGPLPVDLARFYFAETVLAVEYLHSYGIVHRDLKPDNLLITAMGHIKLTDFGLSKVGLMNLATNLYEGYMDRETKQFTDKQVYGTPEYIAPEVILRQGYGKPVDWWSMGIILYEFLVGCVPFFGETPEELFAHVINDEIEWPSHNDWPATDEAKDLISCLLQQNPRDRLGTGGAHEVKEHLFFEDIDWNSILRQKAEFIPQLDSEDDTSYFDTRTDRYCHELEDSEDLDDPDESALFSSFSSCSPRFRKVYSRVEKELEEEHMLQNKEEYRKSFSRSDSNTSDHSESPNSLMGSLAETPEDVGSKDVFLPFDANGKSLSTSMLNLESEKHLTISKLTLSKDPLPRFSISTDCDVMTEDHKELSPVEETDAKVSPQTHGPPTTTSRIFIPPISPMTKQSPRSVIKSASVSGLSLIIPTDEFGPPPIGSPGGSSTSSRDASPSRELGPLVAQLKPPIIIRKGARGFGFTVRAIRVYYGDSDVYTVHHLIMAVEKNSPAFESGLRPGDLITHINGEPTQGLLHHQVLHLILSGGDRINIRTIPLDSTTIKSGGRKRNPSAIKMAKRPYSCRRRSAQVKRDSHSDKKRRASLLRRLSSKRASAEIHQSVTGSSPVLTPSRSFQSLTRSLTAADSLPASPTRTKSPRSPPTARLCSQSDSPHSTGNSSQSSSPSSSVPNSPASSTHLPHFPRPSSLHGLKHKLTQTFHSPRRKSVGHIPLSPLARTPSPSPIASTSPTRSPSPLAFPVVHHHPPASQALKTSSILPLSATICSSAKKSFMRPKSAEPSSPLLRRALSPDRLHPKSAEAKAKRESFSGQASPLALASSPSPRGHYLSHSTSAKLSVTSQRSSYGVSGVGKSMSDLADVSCDSYSFQENEGMCSTPKSRLDNRVSRSTVTQMRRRGEKPIKSLLSQQLFAADLESQKDSDVTKTVVAGTPDIEITRCSLSLDSDEEGSSKIPSPYGSLNSRRERSESEPIPVSNYSFGTTKSPGRISPTKVSTNKDAILTSSSTSCDKKPTSVVNVGSTETLIQTRSSQTIECKSGNQLVERKDPSECTVRKGGSKSVECKESNQSVECKGNNQSVECKGISQSVEIKASKQAIDIKEMNQSTKQKDVEKQGQSKTEQVMTKVIEKSKEDDTVSKIDSNVSEVKIQSFKATSTLEKSKQNTEKASSKDSNAQVSAVNQSVVIDEAKKVTASRKLASVEKPVIVHDDARKLEDKNKTFTSSVEIKLSKSKPAEAKVSSDSSSKKDQKTESLKKTSEKKKSEKD</sequence>
<feature type="compositionally biased region" description="Basic and acidic residues" evidence="15">
    <location>
        <begin position="1"/>
        <end position="11"/>
    </location>
</feature>
<evidence type="ECO:0000256" key="2">
    <source>
        <dbReference type="ARBA" id="ARBA00004496"/>
    </source>
</evidence>
<feature type="compositionally biased region" description="Polar residues" evidence="15">
    <location>
        <begin position="1570"/>
        <end position="1583"/>
    </location>
</feature>
<dbReference type="InterPro" id="IPR001478">
    <property type="entry name" value="PDZ"/>
</dbReference>
<feature type="compositionally biased region" description="Basic and acidic residues" evidence="15">
    <location>
        <begin position="1500"/>
        <end position="1515"/>
    </location>
</feature>
<feature type="compositionally biased region" description="Basic residues" evidence="15">
    <location>
        <begin position="949"/>
        <end position="973"/>
    </location>
</feature>
<dbReference type="InterPro" id="IPR008271">
    <property type="entry name" value="Ser/Thr_kinase_AS"/>
</dbReference>
<dbReference type="FunFam" id="1.10.510.10:FF:000012">
    <property type="entry name" value="microtubule-associated serine/threonine-protein kinase 2 isoform X1"/>
    <property type="match status" value="1"/>
</dbReference>
<dbReference type="SUPFAM" id="SSF50156">
    <property type="entry name" value="PDZ domain-like"/>
    <property type="match status" value="1"/>
</dbReference>
<dbReference type="PROSITE" id="PS51285">
    <property type="entry name" value="AGC_KINASE_CTER"/>
    <property type="match status" value="1"/>
</dbReference>
<feature type="compositionally biased region" description="Polar residues" evidence="15">
    <location>
        <begin position="55"/>
        <end position="66"/>
    </location>
</feature>
<reference evidence="19 20" key="1">
    <citation type="submission" date="2024-04" db="EMBL/GenBank/DDBJ databases">
        <authorList>
            <person name="Rising A."/>
            <person name="Reimegard J."/>
            <person name="Sonavane S."/>
            <person name="Akerstrom W."/>
            <person name="Nylinder S."/>
            <person name="Hedman E."/>
            <person name="Kallberg Y."/>
        </authorList>
    </citation>
    <scope>NUCLEOTIDE SEQUENCE [LARGE SCALE GENOMIC DNA]</scope>
</reference>
<organism evidence="19 20">
    <name type="scientific">Larinioides sclopetarius</name>
    <dbReference type="NCBI Taxonomy" id="280406"/>
    <lineage>
        <taxon>Eukaryota</taxon>
        <taxon>Metazoa</taxon>
        <taxon>Ecdysozoa</taxon>
        <taxon>Arthropoda</taxon>
        <taxon>Chelicerata</taxon>
        <taxon>Arachnida</taxon>
        <taxon>Araneae</taxon>
        <taxon>Araneomorphae</taxon>
        <taxon>Entelegynae</taxon>
        <taxon>Araneoidea</taxon>
        <taxon>Araneidae</taxon>
        <taxon>Larinioides</taxon>
    </lineage>
</organism>
<dbReference type="CDD" id="cd05609">
    <property type="entry name" value="STKc_MAST"/>
    <property type="match status" value="1"/>
</dbReference>
<proteinExistence type="inferred from homology"/>
<feature type="domain" description="AGC-kinase C-terminal" evidence="18">
    <location>
        <begin position="584"/>
        <end position="652"/>
    </location>
</feature>
<evidence type="ECO:0000256" key="13">
    <source>
        <dbReference type="ARBA" id="ARBA00047899"/>
    </source>
</evidence>
<dbReference type="GO" id="GO:0000287">
    <property type="term" value="F:magnesium ion binding"/>
    <property type="evidence" value="ECO:0007669"/>
    <property type="project" value="InterPro"/>
</dbReference>
<dbReference type="InterPro" id="IPR037711">
    <property type="entry name" value="MAST"/>
</dbReference>
<evidence type="ECO:0000259" key="17">
    <source>
        <dbReference type="PROSITE" id="PS50106"/>
    </source>
</evidence>
<feature type="region of interest" description="Disordered" evidence="15">
    <location>
        <begin position="662"/>
        <end position="698"/>
    </location>
</feature>
<dbReference type="InterPro" id="IPR000719">
    <property type="entry name" value="Prot_kinase_dom"/>
</dbReference>
<feature type="domain" description="PDZ" evidence="17">
    <location>
        <begin position="854"/>
        <end position="942"/>
    </location>
</feature>
<dbReference type="SMART" id="SM00228">
    <property type="entry name" value="PDZ"/>
    <property type="match status" value="1"/>
</dbReference>
<dbReference type="PANTHER" id="PTHR24356">
    <property type="entry name" value="SERINE/THREONINE-PROTEIN KINASE"/>
    <property type="match status" value="1"/>
</dbReference>
<evidence type="ECO:0000259" key="16">
    <source>
        <dbReference type="PROSITE" id="PS50011"/>
    </source>
</evidence>
<dbReference type="Gene3D" id="1.20.1480.20">
    <property type="entry name" value="MAST3 pre-PK domain-like"/>
    <property type="match status" value="1"/>
</dbReference>
<dbReference type="PROSITE" id="PS50011">
    <property type="entry name" value="PROTEIN_KINASE_DOM"/>
    <property type="match status" value="1"/>
</dbReference>
<accession>A0AAV2AS40</accession>
<dbReference type="GO" id="GO:0005524">
    <property type="term" value="F:ATP binding"/>
    <property type="evidence" value="ECO:0007669"/>
    <property type="project" value="UniProtKB-KW"/>
</dbReference>
<feature type="compositionally biased region" description="Polar residues" evidence="15">
    <location>
        <begin position="1231"/>
        <end position="1248"/>
    </location>
</feature>
<keyword evidence="8" id="KW-0808">Transferase</keyword>
<keyword evidence="11" id="KW-0067">ATP-binding</keyword>
<feature type="compositionally biased region" description="Low complexity" evidence="15">
    <location>
        <begin position="1119"/>
        <end position="1138"/>
    </location>
</feature>
<evidence type="ECO:0000256" key="11">
    <source>
        <dbReference type="ARBA" id="ARBA00022840"/>
    </source>
</evidence>
<feature type="region of interest" description="Disordered" evidence="15">
    <location>
        <begin position="946"/>
        <end position="1144"/>
    </location>
</feature>
<dbReference type="Pfam" id="PF08926">
    <property type="entry name" value="DUF1908"/>
    <property type="match status" value="1"/>
</dbReference>
<dbReference type="InterPro" id="IPR041489">
    <property type="entry name" value="PDZ_6"/>
</dbReference>
<evidence type="ECO:0000256" key="5">
    <source>
        <dbReference type="ARBA" id="ARBA00022490"/>
    </source>
</evidence>
<feature type="compositionally biased region" description="Basic and acidic residues" evidence="15">
    <location>
        <begin position="662"/>
        <end position="672"/>
    </location>
</feature>
<dbReference type="FunFam" id="1.20.1480.20:FF:000001">
    <property type="entry name" value="microtubule-associated serine/threonine-protein kinase 4 isoform X1"/>
    <property type="match status" value="1"/>
</dbReference>
<feature type="region of interest" description="Disordered" evidence="15">
    <location>
        <begin position="815"/>
        <end position="842"/>
    </location>
</feature>
<dbReference type="EMBL" id="CAXIEN010000206">
    <property type="protein sequence ID" value="CAL1286647.1"/>
    <property type="molecule type" value="Genomic_DNA"/>
</dbReference>
<keyword evidence="9" id="KW-0547">Nucleotide-binding</keyword>
<dbReference type="GO" id="GO:0035556">
    <property type="term" value="P:intracellular signal transduction"/>
    <property type="evidence" value="ECO:0007669"/>
    <property type="project" value="TreeGrafter"/>
</dbReference>
<feature type="compositionally biased region" description="Basic and acidic residues" evidence="15">
    <location>
        <begin position="1191"/>
        <end position="1209"/>
    </location>
</feature>
<evidence type="ECO:0000256" key="4">
    <source>
        <dbReference type="ARBA" id="ARBA00012513"/>
    </source>
</evidence>
<feature type="compositionally biased region" description="Polar residues" evidence="15">
    <location>
        <begin position="16"/>
        <end position="28"/>
    </location>
</feature>
<feature type="domain" description="Protein kinase" evidence="16">
    <location>
        <begin position="309"/>
        <end position="583"/>
    </location>
</feature>
<gene>
    <name evidence="19" type="ORF">LARSCL_LOCUS14361</name>
</gene>
<feature type="region of interest" description="Disordered" evidence="15">
    <location>
        <begin position="762"/>
        <end position="799"/>
    </location>
</feature>
<evidence type="ECO:0000256" key="10">
    <source>
        <dbReference type="ARBA" id="ARBA00022777"/>
    </source>
</evidence>
<feature type="compositionally biased region" description="Polar residues" evidence="15">
    <location>
        <begin position="773"/>
        <end position="785"/>
    </location>
</feature>
<dbReference type="Gene3D" id="2.30.42.10">
    <property type="match status" value="1"/>
</dbReference>
<feature type="compositionally biased region" description="Basic residues" evidence="15">
    <location>
        <begin position="981"/>
        <end position="994"/>
    </location>
</feature>
<feature type="compositionally biased region" description="Low complexity" evidence="15">
    <location>
        <begin position="1214"/>
        <end position="1225"/>
    </location>
</feature>
<dbReference type="InterPro" id="IPR036034">
    <property type="entry name" value="PDZ_sf"/>
</dbReference>
<dbReference type="PROSITE" id="PS50106">
    <property type="entry name" value="PDZ"/>
    <property type="match status" value="1"/>
</dbReference>
<feature type="compositionally biased region" description="Polar residues" evidence="15">
    <location>
        <begin position="1001"/>
        <end position="1027"/>
    </location>
</feature>
<evidence type="ECO:0000256" key="9">
    <source>
        <dbReference type="ARBA" id="ARBA00022741"/>
    </source>
</evidence>
<dbReference type="Pfam" id="PF00069">
    <property type="entry name" value="Pkinase"/>
    <property type="match status" value="1"/>
</dbReference>
<keyword evidence="6" id="KW-0723">Serine/threonine-protein kinase</keyword>
<protein>
    <recommendedName>
        <fullName evidence="4">non-specific serine/threonine protein kinase</fullName>
        <ecNumber evidence="4">2.7.11.1</ecNumber>
    </recommendedName>
</protein>
<feature type="compositionally biased region" description="Low complexity" evidence="15">
    <location>
        <begin position="1055"/>
        <end position="1079"/>
    </location>
</feature>
<dbReference type="SUPFAM" id="SSF140482">
    <property type="entry name" value="MAST3 pre-PK domain-like"/>
    <property type="match status" value="1"/>
</dbReference>
<feature type="region of interest" description="Disordered" evidence="15">
    <location>
        <begin position="1"/>
        <end position="38"/>
    </location>
</feature>
<evidence type="ECO:0000313" key="19">
    <source>
        <dbReference type="EMBL" id="CAL1286647.1"/>
    </source>
</evidence>
<feature type="region of interest" description="Disordered" evidence="15">
    <location>
        <begin position="1273"/>
        <end position="1297"/>
    </location>
</feature>
<dbReference type="FunFam" id="2.30.42.10:FF:000008">
    <property type="entry name" value="microtubule-associated serine/threonine-protein kinase 4 isoform X2"/>
    <property type="match status" value="1"/>
</dbReference>
<feature type="region of interest" description="Disordered" evidence="15">
    <location>
        <begin position="1500"/>
        <end position="1521"/>
    </location>
</feature>
<dbReference type="EC" id="2.7.11.1" evidence="4"/>
<evidence type="ECO:0000256" key="6">
    <source>
        <dbReference type="ARBA" id="ARBA00022527"/>
    </source>
</evidence>
<dbReference type="Gene3D" id="3.30.200.20">
    <property type="entry name" value="Phosphorylase Kinase, domain 1"/>
    <property type="match status" value="1"/>
</dbReference>
<comment type="catalytic activity">
    <reaction evidence="14">
        <text>L-seryl-[protein] + ATP = O-phospho-L-seryl-[protein] + ADP + H(+)</text>
        <dbReference type="Rhea" id="RHEA:17989"/>
        <dbReference type="Rhea" id="RHEA-COMP:9863"/>
        <dbReference type="Rhea" id="RHEA-COMP:11604"/>
        <dbReference type="ChEBI" id="CHEBI:15378"/>
        <dbReference type="ChEBI" id="CHEBI:29999"/>
        <dbReference type="ChEBI" id="CHEBI:30616"/>
        <dbReference type="ChEBI" id="CHEBI:83421"/>
        <dbReference type="ChEBI" id="CHEBI:456216"/>
        <dbReference type="EC" id="2.7.11.1"/>
    </reaction>
</comment>
<dbReference type="InterPro" id="IPR011009">
    <property type="entry name" value="Kinase-like_dom_sf"/>
</dbReference>
<keyword evidence="7" id="KW-0597">Phosphoprotein</keyword>
<dbReference type="InterPro" id="IPR000961">
    <property type="entry name" value="AGC-kinase_C"/>
</dbReference>
<evidence type="ECO:0000256" key="1">
    <source>
        <dbReference type="ARBA" id="ARBA00001946"/>
    </source>
</evidence>
<feature type="region of interest" description="Disordered" evidence="15">
    <location>
        <begin position="1552"/>
        <end position="1665"/>
    </location>
</feature>
<feature type="region of interest" description="Disordered" evidence="15">
    <location>
        <begin position="54"/>
        <end position="78"/>
    </location>
</feature>
<comment type="caution">
    <text evidence="19">The sequence shown here is derived from an EMBL/GenBank/DDBJ whole genome shotgun (WGS) entry which is preliminary data.</text>
</comment>
<feature type="compositionally biased region" description="Basic and acidic residues" evidence="15">
    <location>
        <begin position="1558"/>
        <end position="1569"/>
    </location>
</feature>
<keyword evidence="10" id="KW-0418">Kinase</keyword>
<dbReference type="InterPro" id="IPR023142">
    <property type="entry name" value="MAST_pre-PK_dom_sf"/>
</dbReference>
<dbReference type="GO" id="GO:0004674">
    <property type="term" value="F:protein serine/threonine kinase activity"/>
    <property type="evidence" value="ECO:0007669"/>
    <property type="project" value="UniProtKB-KW"/>
</dbReference>
<feature type="compositionally biased region" description="Polar residues" evidence="15">
    <location>
        <begin position="1376"/>
        <end position="1385"/>
    </location>
</feature>
<feature type="compositionally biased region" description="Basic and acidic residues" evidence="15">
    <location>
        <begin position="1643"/>
        <end position="1665"/>
    </location>
</feature>
<evidence type="ECO:0000259" key="18">
    <source>
        <dbReference type="PROSITE" id="PS51285"/>
    </source>
</evidence>
<evidence type="ECO:0000256" key="15">
    <source>
        <dbReference type="SAM" id="MobiDB-lite"/>
    </source>
</evidence>
<feature type="compositionally biased region" description="Basic residues" evidence="15">
    <location>
        <begin position="1093"/>
        <end position="1110"/>
    </location>
</feature>
<dbReference type="Pfam" id="PF17820">
    <property type="entry name" value="PDZ_6"/>
    <property type="match status" value="1"/>
</dbReference>
<keyword evidence="12" id="KW-0460">Magnesium</keyword>
<feature type="region of interest" description="Disordered" evidence="15">
    <location>
        <begin position="1343"/>
        <end position="1394"/>
    </location>
</feature>
<evidence type="ECO:0000256" key="8">
    <source>
        <dbReference type="ARBA" id="ARBA00022679"/>
    </source>
</evidence>
<name>A0AAV2AS40_9ARAC</name>
<dbReference type="PROSITE" id="PS00108">
    <property type="entry name" value="PROTEIN_KINASE_ST"/>
    <property type="match status" value="1"/>
</dbReference>
<feature type="region of interest" description="Disordered" evidence="15">
    <location>
        <begin position="1171"/>
        <end position="1251"/>
    </location>
</feature>
<dbReference type="GO" id="GO:0005737">
    <property type="term" value="C:cytoplasm"/>
    <property type="evidence" value="ECO:0007669"/>
    <property type="project" value="UniProtKB-SubCell"/>
</dbReference>
<dbReference type="InterPro" id="IPR015022">
    <property type="entry name" value="MAST_pre-PK_dom"/>
</dbReference>